<dbReference type="Pfam" id="PF13960">
    <property type="entry name" value="DUF4218"/>
    <property type="match status" value="1"/>
</dbReference>
<keyword evidence="3" id="KW-1185">Reference proteome</keyword>
<dbReference type="AlphaFoldDB" id="A0A9P1DXM8"/>
<gene>
    <name evidence="2" type="ORF">CEURO_LOCUS1601</name>
</gene>
<dbReference type="EMBL" id="CAMAPE010000004">
    <property type="protein sequence ID" value="CAH9060630.1"/>
    <property type="molecule type" value="Genomic_DNA"/>
</dbReference>
<comment type="caution">
    <text evidence="2">The sequence shown here is derived from an EMBL/GenBank/DDBJ whole genome shotgun (WGS) entry which is preliminary data.</text>
</comment>
<organism evidence="2 3">
    <name type="scientific">Cuscuta europaea</name>
    <name type="common">European dodder</name>
    <dbReference type="NCBI Taxonomy" id="41803"/>
    <lineage>
        <taxon>Eukaryota</taxon>
        <taxon>Viridiplantae</taxon>
        <taxon>Streptophyta</taxon>
        <taxon>Embryophyta</taxon>
        <taxon>Tracheophyta</taxon>
        <taxon>Spermatophyta</taxon>
        <taxon>Magnoliopsida</taxon>
        <taxon>eudicotyledons</taxon>
        <taxon>Gunneridae</taxon>
        <taxon>Pentapetalae</taxon>
        <taxon>asterids</taxon>
        <taxon>lamiids</taxon>
        <taxon>Solanales</taxon>
        <taxon>Convolvulaceae</taxon>
        <taxon>Cuscuteae</taxon>
        <taxon>Cuscuta</taxon>
        <taxon>Cuscuta subgen. Cuscuta</taxon>
    </lineage>
</organism>
<proteinExistence type="predicted"/>
<dbReference type="OrthoDB" id="1305266at2759"/>
<feature type="domain" description="DUF4218" evidence="1">
    <location>
        <begin position="139"/>
        <end position="251"/>
    </location>
</feature>
<accession>A0A9P1DXM8</accession>
<evidence type="ECO:0000313" key="3">
    <source>
        <dbReference type="Proteomes" id="UP001152484"/>
    </source>
</evidence>
<evidence type="ECO:0000259" key="1">
    <source>
        <dbReference type="Pfam" id="PF13960"/>
    </source>
</evidence>
<dbReference type="Proteomes" id="UP001152484">
    <property type="component" value="Unassembled WGS sequence"/>
</dbReference>
<evidence type="ECO:0000313" key="2">
    <source>
        <dbReference type="EMBL" id="CAH9060630.1"/>
    </source>
</evidence>
<reference evidence="2" key="1">
    <citation type="submission" date="2022-07" db="EMBL/GenBank/DDBJ databases">
        <authorList>
            <person name="Macas J."/>
            <person name="Novak P."/>
            <person name="Neumann P."/>
        </authorList>
    </citation>
    <scope>NUCLEOTIDE SEQUENCE</scope>
</reference>
<dbReference type="PANTHER" id="PTHR48258">
    <property type="entry name" value="DUF4218 DOMAIN-CONTAINING PROTEIN-RELATED"/>
    <property type="match status" value="1"/>
</dbReference>
<dbReference type="InterPro" id="IPR025452">
    <property type="entry name" value="DUF4218"/>
</dbReference>
<sequence>MSCILKKNIFDNIFNTVMNLKGKTKDGLSSRKDVAFYCDRPKIAMSPDYEGPFKKAVYQVIDEQKQKILEWLIQLRFPDGYTSNFHRCVDLEKLSMKSMKSHDCHVLMQRLLVVGMRENVPDNVWACISDVCQLFLLIRSPVLSRTALEELHRKAPTIMCNLENDFPPSFFDVMEHLLIHLPFEAMKEGPAFYRWMYGCERFLRELKKKVTNKAHVGASICQAYITEEVSTFSSYYFEREVMTKRKRPARNDDIDPGLYDQMISIFNYPGKGYGRRTHRHVVGDEFCIAHTYIWITVQKLFPSTMSLENVYKIIQVRRSI</sequence>
<dbReference type="PANTHER" id="PTHR48258:SF4">
    <property type="entry name" value="DUF4216 DOMAIN-CONTAINING PROTEIN"/>
    <property type="match status" value="1"/>
</dbReference>
<protein>
    <recommendedName>
        <fullName evidence="1">DUF4218 domain-containing protein</fullName>
    </recommendedName>
</protein>
<name>A0A9P1DXM8_CUSEU</name>